<evidence type="ECO:0000256" key="1">
    <source>
        <dbReference type="SAM" id="MobiDB-lite"/>
    </source>
</evidence>
<evidence type="ECO:0000313" key="4">
    <source>
        <dbReference type="Proteomes" id="UP000235728"/>
    </source>
</evidence>
<reference evidence="3 4" key="1">
    <citation type="journal article" date="2016" name="Appl. Microbiol. Biotechnol.">
        <title>Characterization of T-DNA insertion mutants with decreased virulence in the entomopathogenic fungus Beauveria bassiana JEF-007.</title>
        <authorList>
            <person name="Kim S."/>
            <person name="Lee S.J."/>
            <person name="Nai Y.S."/>
            <person name="Yu J.S."/>
            <person name="Lee M.R."/>
            <person name="Yang Y.T."/>
            <person name="Kim J.S."/>
        </authorList>
    </citation>
    <scope>NUCLEOTIDE SEQUENCE [LARGE SCALE GENOMIC DNA]</scope>
    <source>
        <strain evidence="3 4">JEF-007</strain>
    </source>
</reference>
<proteinExistence type="predicted"/>
<accession>A0A2N6NTW8</accession>
<dbReference type="Proteomes" id="UP000235728">
    <property type="component" value="Unassembled WGS sequence"/>
</dbReference>
<dbReference type="EMBL" id="MRVG01000003">
    <property type="protein sequence ID" value="PMB70712.1"/>
    <property type="molecule type" value="Genomic_DNA"/>
</dbReference>
<dbReference type="PANTHER" id="PTHR38048">
    <property type="entry name" value="EXPRESSED PROTEIN"/>
    <property type="match status" value="1"/>
</dbReference>
<dbReference type="InterPro" id="IPR012312">
    <property type="entry name" value="Hemerythrin-like"/>
</dbReference>
<dbReference type="PANTHER" id="PTHR38048:SF2">
    <property type="entry name" value="HEMERYTHRIN-LIKE DOMAIN-CONTAINING PROTEIN"/>
    <property type="match status" value="1"/>
</dbReference>
<feature type="domain" description="Hemerythrin-like" evidence="2">
    <location>
        <begin position="63"/>
        <end position="190"/>
    </location>
</feature>
<evidence type="ECO:0000313" key="3">
    <source>
        <dbReference type="EMBL" id="PMB70712.1"/>
    </source>
</evidence>
<dbReference type="InterPro" id="IPR053206">
    <property type="entry name" value="Dimeric_xanthone_biosynth"/>
</dbReference>
<gene>
    <name evidence="3" type="ORF">BM221_003167</name>
</gene>
<sequence>MSIIGTLAFGTACLATTSFFNYSPYMTTTSAPASQWADAPIPLVATPQHLTEKTDLFTAGATHMALVHNALIRGFNSIYQQAPYIDEQLSHDFIQYSLTWASFVTSHHHDEEDNLFGKVSDLLDDKTVWAETHKEHEAFIDGVVQFQTYLKDLSTSSSKLLSADELLRIMDSFRAPLGDHLHSEVQTIAALAAHPKAPAEGSEEAAAAALVFKTWGKKTVTKAGLLDVVPFFFLNLDRTFEGGRWAHWPPMPGPIRWILTNVVGTYYGNRWRFASCGADGSPRELFALELHARKTEPAQDPAATSAGESRTAHADEL</sequence>
<dbReference type="AlphaFoldDB" id="A0A2N6NTW8"/>
<protein>
    <recommendedName>
        <fullName evidence="2">Hemerythrin-like domain-containing protein</fullName>
    </recommendedName>
</protein>
<dbReference type="OMA" id="YSQTWFK"/>
<dbReference type="Pfam" id="PF01814">
    <property type="entry name" value="Hemerythrin"/>
    <property type="match status" value="1"/>
</dbReference>
<comment type="caution">
    <text evidence="3">The sequence shown here is derived from an EMBL/GenBank/DDBJ whole genome shotgun (WGS) entry which is preliminary data.</text>
</comment>
<feature type="region of interest" description="Disordered" evidence="1">
    <location>
        <begin position="295"/>
        <end position="317"/>
    </location>
</feature>
<organism evidence="3 4">
    <name type="scientific">Beauveria bassiana</name>
    <name type="common">White muscardine disease fungus</name>
    <name type="synonym">Tritirachium shiotae</name>
    <dbReference type="NCBI Taxonomy" id="176275"/>
    <lineage>
        <taxon>Eukaryota</taxon>
        <taxon>Fungi</taxon>
        <taxon>Dikarya</taxon>
        <taxon>Ascomycota</taxon>
        <taxon>Pezizomycotina</taxon>
        <taxon>Sordariomycetes</taxon>
        <taxon>Hypocreomycetidae</taxon>
        <taxon>Hypocreales</taxon>
        <taxon>Cordycipitaceae</taxon>
        <taxon>Beauveria</taxon>
    </lineage>
</organism>
<evidence type="ECO:0000259" key="2">
    <source>
        <dbReference type="Pfam" id="PF01814"/>
    </source>
</evidence>
<name>A0A2N6NTW8_BEABA</name>
<dbReference type="Gene3D" id="1.20.120.520">
    <property type="entry name" value="nmb1532 protein domain like"/>
    <property type="match status" value="1"/>
</dbReference>